<dbReference type="EMBL" id="HBIM01010126">
    <property type="protein sequence ID" value="CAE0411096.1"/>
    <property type="molecule type" value="Transcribed_RNA"/>
</dbReference>
<accession>A0A7S3P7V8</accession>
<organism evidence="2">
    <name type="scientific">Amphora coffeiformis</name>
    <dbReference type="NCBI Taxonomy" id="265554"/>
    <lineage>
        <taxon>Eukaryota</taxon>
        <taxon>Sar</taxon>
        <taxon>Stramenopiles</taxon>
        <taxon>Ochrophyta</taxon>
        <taxon>Bacillariophyta</taxon>
        <taxon>Bacillariophyceae</taxon>
        <taxon>Bacillariophycidae</taxon>
        <taxon>Thalassiophysales</taxon>
        <taxon>Catenulaceae</taxon>
        <taxon>Amphora</taxon>
    </lineage>
</organism>
<evidence type="ECO:0000256" key="1">
    <source>
        <dbReference type="SAM" id="Phobius"/>
    </source>
</evidence>
<protein>
    <submittedName>
        <fullName evidence="2">Uncharacterized protein</fullName>
    </submittedName>
</protein>
<feature type="transmembrane region" description="Helical" evidence="1">
    <location>
        <begin position="36"/>
        <end position="56"/>
    </location>
</feature>
<gene>
    <name evidence="2" type="ORF">ACOF00016_LOCUS8488</name>
</gene>
<proteinExistence type="predicted"/>
<keyword evidence="1" id="KW-0472">Membrane</keyword>
<evidence type="ECO:0000313" key="2">
    <source>
        <dbReference type="EMBL" id="CAE0411096.1"/>
    </source>
</evidence>
<keyword evidence="1" id="KW-1133">Transmembrane helix</keyword>
<reference evidence="2" key="1">
    <citation type="submission" date="2021-01" db="EMBL/GenBank/DDBJ databases">
        <authorList>
            <person name="Corre E."/>
            <person name="Pelletier E."/>
            <person name="Niang G."/>
            <person name="Scheremetjew M."/>
            <person name="Finn R."/>
            <person name="Kale V."/>
            <person name="Holt S."/>
            <person name="Cochrane G."/>
            <person name="Meng A."/>
            <person name="Brown T."/>
            <person name="Cohen L."/>
        </authorList>
    </citation>
    <scope>NUCLEOTIDE SEQUENCE</scope>
    <source>
        <strain evidence="2">CCMP127</strain>
    </source>
</reference>
<sequence length="323" mass="36717">MISSYQRSTNTVVEVEPMVEQRPRAEKKKPNIRRMLGFGFLSMGTVSLLIVALSSMPHGSPFRMETIPIEMEGRTLKLNEETTSLEEGCEATIILMRHCEKGNLKKHCDYIGLERSVYLASLFGDHGERYPTPAYIFAESPDGRRSSLKRNYREVETAGPLSQKTGVDVDASYNTETEHDLIGHLATLLKRGELCGKVVVIVWKHSSIGRLARKLGCGHDQGCPDEYRGKSFDEIWQLRFVYNFHLAANVEYHHHKRPKLWQVFGNVQEENFDPLAFSKKMRDFPVGGRMGPPHWLPEADVLPDERVTSAGDNWDEIKPNFVA</sequence>
<keyword evidence="1" id="KW-0812">Transmembrane</keyword>
<dbReference type="AlphaFoldDB" id="A0A7S3P7V8"/>
<name>A0A7S3P7V8_9STRA</name>